<dbReference type="PANTHER" id="PTHR10683:SF36">
    <property type="entry name" value="TRANSALDOLASE"/>
    <property type="match status" value="1"/>
</dbReference>
<name>A0ABU9JZD0_9BACI</name>
<evidence type="ECO:0000313" key="2">
    <source>
        <dbReference type="EMBL" id="MEL3958252.1"/>
    </source>
</evidence>
<dbReference type="InterPro" id="IPR013785">
    <property type="entry name" value="Aldolase_TIM"/>
</dbReference>
<evidence type="ECO:0000256" key="1">
    <source>
        <dbReference type="ARBA" id="ARBA00023270"/>
    </source>
</evidence>
<dbReference type="Gene3D" id="3.20.20.70">
    <property type="entry name" value="Aldolase class I"/>
    <property type="match status" value="1"/>
</dbReference>
<reference evidence="2 3" key="1">
    <citation type="submission" date="2024-03" db="EMBL/GenBank/DDBJ databases">
        <title>Bacilli Hybrid Assemblies.</title>
        <authorList>
            <person name="Kovac J."/>
        </authorList>
    </citation>
    <scope>NUCLEOTIDE SEQUENCE [LARGE SCALE GENOMIC DNA]</scope>
    <source>
        <strain evidence="2 3">FSL M8-0022</strain>
    </source>
</reference>
<gene>
    <name evidence="2" type="ORF">NST17_13755</name>
</gene>
<dbReference type="EMBL" id="JBBYAK010000001">
    <property type="protein sequence ID" value="MEL3958252.1"/>
    <property type="molecule type" value="Genomic_DNA"/>
</dbReference>
<evidence type="ECO:0000313" key="3">
    <source>
        <dbReference type="Proteomes" id="UP001459714"/>
    </source>
</evidence>
<dbReference type="Pfam" id="PF00923">
    <property type="entry name" value="TAL_FSA"/>
    <property type="match status" value="1"/>
</dbReference>
<dbReference type="Proteomes" id="UP001459714">
    <property type="component" value="Unassembled WGS sequence"/>
</dbReference>
<sequence length="172" mass="18690">MREIREIVGEETELYIQVVRETAGEMVEDAKIASENITGNLCIKIPACTQGFKAIQILKSQGFKISCTAILTVNQALMAAAAWADIIAVYVSRIDQNGGDGVKVIEDIIRAYKQLKCKVIVCAASVKDPLTVEKVALAGVGYVALDYHVMQQCATNPLKKIGRTPMERGKSC</sequence>
<dbReference type="PANTHER" id="PTHR10683">
    <property type="entry name" value="TRANSALDOLASE"/>
    <property type="match status" value="1"/>
</dbReference>
<dbReference type="RefSeq" id="WP_342020456.1">
    <property type="nucleotide sequence ID" value="NZ_CP155465.1"/>
</dbReference>
<dbReference type="SUPFAM" id="SSF51569">
    <property type="entry name" value="Aldolase"/>
    <property type="match status" value="1"/>
</dbReference>
<organism evidence="2 3">
    <name type="scientific">Caldifermentibacillus hisashii</name>
    <dbReference type="NCBI Taxonomy" id="996558"/>
    <lineage>
        <taxon>Bacteria</taxon>
        <taxon>Bacillati</taxon>
        <taxon>Bacillota</taxon>
        <taxon>Bacilli</taxon>
        <taxon>Bacillales</taxon>
        <taxon>Bacillaceae</taxon>
        <taxon>Caldifermentibacillus</taxon>
    </lineage>
</organism>
<dbReference type="InterPro" id="IPR001585">
    <property type="entry name" value="TAL/FSA"/>
</dbReference>
<protein>
    <submittedName>
        <fullName evidence="2">Transaldolase family protein</fullName>
    </submittedName>
</protein>
<accession>A0ABU9JZD0</accession>
<proteinExistence type="predicted"/>
<keyword evidence="3" id="KW-1185">Reference proteome</keyword>
<keyword evidence="1" id="KW-0704">Schiff base</keyword>
<comment type="caution">
    <text evidence="2">The sequence shown here is derived from an EMBL/GenBank/DDBJ whole genome shotgun (WGS) entry which is preliminary data.</text>
</comment>